<dbReference type="SUPFAM" id="SSF53098">
    <property type="entry name" value="Ribonuclease H-like"/>
    <property type="match status" value="1"/>
</dbReference>
<dbReference type="Pfam" id="PF00929">
    <property type="entry name" value="RNase_T"/>
    <property type="match status" value="1"/>
</dbReference>
<proteinExistence type="predicted"/>
<dbReference type="STRING" id="299255.SAMN02745129_3841"/>
<dbReference type="RefSeq" id="WP_067662612.1">
    <property type="nucleotide sequence ID" value="NZ_FQXG01000006.1"/>
</dbReference>
<dbReference type="EMBL" id="FQXG01000006">
    <property type="protein sequence ID" value="SHI05242.1"/>
    <property type="molecule type" value="Genomic_DNA"/>
</dbReference>
<comment type="function">
    <text evidence="4">DNA polymerase III is a complex, multichain enzyme responsible for most of the replicative synthesis in bacteria. The epsilon subunit contain the editing function and is a proofreading 3'-5' exonuclease.</text>
</comment>
<dbReference type="SMART" id="SM00479">
    <property type="entry name" value="EXOIII"/>
    <property type="match status" value="1"/>
</dbReference>
<keyword evidence="9" id="KW-1185">Reference proteome</keyword>
<comment type="subunit">
    <text evidence="5">DNA polymerase III contains a core (composed of alpha, epsilon and theta chains) that associates with a tau subunit. This core dimerizes to form the POLIII' complex. PolIII' associates with the gamma complex (composed of gamma, delta, delta', psi and chi chains) and with the beta chain to form the complete DNA polymerase III complex.</text>
</comment>
<dbReference type="OrthoDB" id="9803913at2"/>
<evidence type="ECO:0000256" key="6">
    <source>
        <dbReference type="ARBA" id="ARBA00049244"/>
    </source>
</evidence>
<dbReference type="CDD" id="cd06127">
    <property type="entry name" value="DEDDh"/>
    <property type="match status" value="1"/>
</dbReference>
<accession>A0A1M5XZS1</accession>
<organism evidence="8 9">
    <name type="scientific">Ferrimonas marina</name>
    <dbReference type="NCBI Taxonomy" id="299255"/>
    <lineage>
        <taxon>Bacteria</taxon>
        <taxon>Pseudomonadati</taxon>
        <taxon>Pseudomonadota</taxon>
        <taxon>Gammaproteobacteria</taxon>
        <taxon>Alteromonadales</taxon>
        <taxon>Ferrimonadaceae</taxon>
        <taxon>Ferrimonas</taxon>
    </lineage>
</organism>
<dbReference type="InterPro" id="IPR036397">
    <property type="entry name" value="RNaseH_sf"/>
</dbReference>
<name>A0A1M5XZS1_9GAMM</name>
<evidence type="ECO:0000256" key="5">
    <source>
        <dbReference type="ARBA" id="ARBA00026073"/>
    </source>
</evidence>
<evidence type="ECO:0000313" key="9">
    <source>
        <dbReference type="Proteomes" id="UP000184268"/>
    </source>
</evidence>
<dbReference type="InterPro" id="IPR013520">
    <property type="entry name" value="Ribonucl_H"/>
</dbReference>
<feature type="domain" description="Exonuclease" evidence="7">
    <location>
        <begin position="5"/>
        <end position="172"/>
    </location>
</feature>
<evidence type="ECO:0000313" key="8">
    <source>
        <dbReference type="EMBL" id="SHI05242.1"/>
    </source>
</evidence>
<dbReference type="EC" id="2.7.7.7" evidence="1"/>
<evidence type="ECO:0000256" key="2">
    <source>
        <dbReference type="ARBA" id="ARBA00022722"/>
    </source>
</evidence>
<dbReference type="AlphaFoldDB" id="A0A1M5XZS1"/>
<dbReference type="PANTHER" id="PTHR30231:SF37">
    <property type="entry name" value="EXODEOXYRIBONUCLEASE 10"/>
    <property type="match status" value="1"/>
</dbReference>
<gene>
    <name evidence="8" type="ORF">SAMN02745129_3841</name>
</gene>
<dbReference type="GO" id="GO:0003677">
    <property type="term" value="F:DNA binding"/>
    <property type="evidence" value="ECO:0007669"/>
    <property type="project" value="InterPro"/>
</dbReference>
<dbReference type="GO" id="GO:0045004">
    <property type="term" value="P:DNA replication proofreading"/>
    <property type="evidence" value="ECO:0007669"/>
    <property type="project" value="TreeGrafter"/>
</dbReference>
<dbReference type="PANTHER" id="PTHR30231">
    <property type="entry name" value="DNA POLYMERASE III SUBUNIT EPSILON"/>
    <property type="match status" value="1"/>
</dbReference>
<keyword evidence="3" id="KW-0269">Exonuclease</keyword>
<dbReference type="FunFam" id="3.30.420.10:FF:000045">
    <property type="entry name" value="3'-5' exonuclease DinG"/>
    <property type="match status" value="1"/>
</dbReference>
<dbReference type="InterPro" id="IPR012337">
    <property type="entry name" value="RNaseH-like_sf"/>
</dbReference>
<evidence type="ECO:0000256" key="3">
    <source>
        <dbReference type="ARBA" id="ARBA00022839"/>
    </source>
</evidence>
<protein>
    <recommendedName>
        <fullName evidence="1">DNA-directed DNA polymerase</fullName>
        <ecNumber evidence="1">2.7.7.7</ecNumber>
    </recommendedName>
</protein>
<dbReference type="GO" id="GO:0003887">
    <property type="term" value="F:DNA-directed DNA polymerase activity"/>
    <property type="evidence" value="ECO:0007669"/>
    <property type="project" value="UniProtKB-EC"/>
</dbReference>
<dbReference type="GO" id="GO:0005829">
    <property type="term" value="C:cytosol"/>
    <property type="evidence" value="ECO:0007669"/>
    <property type="project" value="TreeGrafter"/>
</dbReference>
<evidence type="ECO:0000256" key="1">
    <source>
        <dbReference type="ARBA" id="ARBA00012417"/>
    </source>
</evidence>
<reference evidence="8 9" key="1">
    <citation type="submission" date="2016-11" db="EMBL/GenBank/DDBJ databases">
        <authorList>
            <person name="Jaros S."/>
            <person name="Januszkiewicz K."/>
            <person name="Wedrychowicz H."/>
        </authorList>
    </citation>
    <scope>NUCLEOTIDE SEQUENCE [LARGE SCALE GENOMIC DNA]</scope>
    <source>
        <strain evidence="8 9">DSM 16917</strain>
    </source>
</reference>
<keyword evidence="2" id="KW-0540">Nuclease</keyword>
<keyword evidence="3" id="KW-0378">Hydrolase</keyword>
<dbReference type="Gene3D" id="3.30.420.10">
    <property type="entry name" value="Ribonuclease H-like superfamily/Ribonuclease H"/>
    <property type="match status" value="1"/>
</dbReference>
<evidence type="ECO:0000259" key="7">
    <source>
        <dbReference type="SMART" id="SM00479"/>
    </source>
</evidence>
<dbReference type="InterPro" id="IPR006054">
    <property type="entry name" value="DnaQ"/>
</dbReference>
<dbReference type="NCBIfam" id="TIGR00573">
    <property type="entry name" value="dnaq"/>
    <property type="match status" value="1"/>
</dbReference>
<comment type="catalytic activity">
    <reaction evidence="6">
        <text>DNA(n) + a 2'-deoxyribonucleoside 5'-triphosphate = DNA(n+1) + diphosphate</text>
        <dbReference type="Rhea" id="RHEA:22508"/>
        <dbReference type="Rhea" id="RHEA-COMP:17339"/>
        <dbReference type="Rhea" id="RHEA-COMP:17340"/>
        <dbReference type="ChEBI" id="CHEBI:33019"/>
        <dbReference type="ChEBI" id="CHEBI:61560"/>
        <dbReference type="ChEBI" id="CHEBI:173112"/>
        <dbReference type="EC" id="2.7.7.7"/>
    </reaction>
</comment>
<sequence length="204" mass="22549">MSADTLVVLDFETTGLSPNRGDRAIEIGAVKLVEGEVVDRFQRLMNPGFAVSPFIESYCGISNAMLREAPPCETVMAEFADFIGDHNLVAHNASFDRRFLDAELDRIGRHYPGEFACSLLLARRIYPEAPDHKLGTLVAYKGIANDGVFHRALADTEVTAGLWQAMMHDLQQRCGFQPSFAQLQTLCRKPKGAVADYLAKLARC</sequence>
<dbReference type="GO" id="GO:0008408">
    <property type="term" value="F:3'-5' exonuclease activity"/>
    <property type="evidence" value="ECO:0007669"/>
    <property type="project" value="TreeGrafter"/>
</dbReference>
<dbReference type="Proteomes" id="UP000184268">
    <property type="component" value="Unassembled WGS sequence"/>
</dbReference>
<evidence type="ECO:0000256" key="4">
    <source>
        <dbReference type="ARBA" id="ARBA00025483"/>
    </source>
</evidence>